<gene>
    <name evidence="3" type="ORF">ACHAWU_002968</name>
</gene>
<dbReference type="GO" id="GO:0006688">
    <property type="term" value="P:glycosphingolipid biosynthetic process"/>
    <property type="evidence" value="ECO:0007669"/>
    <property type="project" value="UniProtKB-ARBA"/>
</dbReference>
<keyword evidence="2" id="KW-1133">Transmembrane helix</keyword>
<feature type="transmembrane region" description="Helical" evidence="2">
    <location>
        <begin position="29"/>
        <end position="46"/>
    </location>
</feature>
<name>A0ABD3LZD5_9STRA</name>
<keyword evidence="4" id="KW-1185">Reference proteome</keyword>
<reference evidence="3 4" key="1">
    <citation type="submission" date="2024-10" db="EMBL/GenBank/DDBJ databases">
        <title>Updated reference genomes for cyclostephanoid diatoms.</title>
        <authorList>
            <person name="Roberts W.R."/>
            <person name="Alverson A.J."/>
        </authorList>
    </citation>
    <scope>NUCLEOTIDE SEQUENCE [LARGE SCALE GENOMIC DNA]</scope>
    <source>
        <strain evidence="3 4">AJA232-27</strain>
    </source>
</reference>
<dbReference type="Pfam" id="PF04488">
    <property type="entry name" value="Gly_transf_sug"/>
    <property type="match status" value="1"/>
</dbReference>
<accession>A0ABD3LZD5</accession>
<evidence type="ECO:0000256" key="2">
    <source>
        <dbReference type="SAM" id="Phobius"/>
    </source>
</evidence>
<keyword evidence="2" id="KW-0472">Membrane</keyword>
<keyword evidence="1" id="KW-0808">Transferase</keyword>
<dbReference type="GO" id="GO:0016020">
    <property type="term" value="C:membrane"/>
    <property type="evidence" value="ECO:0007669"/>
    <property type="project" value="GOC"/>
</dbReference>
<evidence type="ECO:0000256" key="1">
    <source>
        <dbReference type="ARBA" id="ARBA00022679"/>
    </source>
</evidence>
<evidence type="ECO:0000313" key="4">
    <source>
        <dbReference type="Proteomes" id="UP001530293"/>
    </source>
</evidence>
<dbReference type="AlphaFoldDB" id="A0ABD3LZD5"/>
<dbReference type="GO" id="GO:0006673">
    <property type="term" value="P:inositol phosphoceramide metabolic process"/>
    <property type="evidence" value="ECO:0007669"/>
    <property type="project" value="UniProtKB-ARBA"/>
</dbReference>
<dbReference type="InterPro" id="IPR029044">
    <property type="entry name" value="Nucleotide-diphossugar_trans"/>
</dbReference>
<comment type="caution">
    <text evidence="3">The sequence shown here is derived from an EMBL/GenBank/DDBJ whole genome shotgun (WGS) entry which is preliminary data.</text>
</comment>
<keyword evidence="2" id="KW-0812">Transmembrane</keyword>
<dbReference type="Proteomes" id="UP001530293">
    <property type="component" value="Unassembled WGS sequence"/>
</dbReference>
<proteinExistence type="predicted"/>
<dbReference type="GO" id="GO:0016740">
    <property type="term" value="F:transferase activity"/>
    <property type="evidence" value="ECO:0007669"/>
    <property type="project" value="UniProtKB-KW"/>
</dbReference>
<dbReference type="InterPro" id="IPR007577">
    <property type="entry name" value="GlycoTrfase_DXD_sugar-bd_CS"/>
</dbReference>
<dbReference type="PANTHER" id="PTHR32385">
    <property type="entry name" value="MANNOSYL PHOSPHORYLINOSITOL CERAMIDE SYNTHASE"/>
    <property type="match status" value="1"/>
</dbReference>
<sequence length="425" mass="47766">MTSHVRKSNSNFYNIAFTIMFKITGKRQWLLMTMTSILFFECIVIINNTRHIGQLQFATFISSSWEVTTLLGLESKVSSVNLPPRCTIPLNSSTWNHFDALVDENVELTSRVRRLLSPRNDSHADNETIIGEEVGEGIDENRIIPHLLIFTHKDDIFNCSVSASNLTMSPNLHTLAENAKATVRAYHRVWPDVQYVFLSDEDCIDSLNRTEPELIPFFNDANLEGKYKADLCRAAYLVLHGGYYFDVDLLVVKPYVAPTNTTLVTVLSNGDKDFFQAFIAAEKGNPILLRSLRIMLEMLRKDRITRGYLGPTSLIDASMEVLNVTDVSSVINGENDGLHLLTECHLADTNPSSKCKELIGAVVPKELGSEFMQRTPSGYGLKCQDPQWNWCNYVVLDDSSSIGGQQLYFYSRVVGTTYCGKACTE</sequence>
<evidence type="ECO:0000313" key="3">
    <source>
        <dbReference type="EMBL" id="KAL3757129.1"/>
    </source>
</evidence>
<dbReference type="Gene3D" id="3.90.550.20">
    <property type="match status" value="1"/>
</dbReference>
<dbReference type="PANTHER" id="PTHR32385:SF15">
    <property type="entry name" value="INOSITOL PHOSPHOCERAMIDE MANNOSYLTRANSFERASE 1"/>
    <property type="match status" value="1"/>
</dbReference>
<dbReference type="InterPro" id="IPR051706">
    <property type="entry name" value="Glycosyltransferase_domain"/>
</dbReference>
<evidence type="ECO:0008006" key="5">
    <source>
        <dbReference type="Google" id="ProtNLM"/>
    </source>
</evidence>
<dbReference type="EMBL" id="JALLBG020000273">
    <property type="protein sequence ID" value="KAL3757129.1"/>
    <property type="molecule type" value="Genomic_DNA"/>
</dbReference>
<protein>
    <recommendedName>
        <fullName evidence="5">Alpha-1,4-N-acetylglucosaminyltransferase</fullName>
    </recommendedName>
</protein>
<organism evidence="3 4">
    <name type="scientific">Discostella pseudostelligera</name>
    <dbReference type="NCBI Taxonomy" id="259834"/>
    <lineage>
        <taxon>Eukaryota</taxon>
        <taxon>Sar</taxon>
        <taxon>Stramenopiles</taxon>
        <taxon>Ochrophyta</taxon>
        <taxon>Bacillariophyta</taxon>
        <taxon>Coscinodiscophyceae</taxon>
        <taxon>Thalassiosirophycidae</taxon>
        <taxon>Stephanodiscales</taxon>
        <taxon>Stephanodiscaceae</taxon>
        <taxon>Discostella</taxon>
    </lineage>
</organism>
<dbReference type="SUPFAM" id="SSF53448">
    <property type="entry name" value="Nucleotide-diphospho-sugar transferases"/>
    <property type="match status" value="1"/>
</dbReference>